<sequence length="188" mass="21668">MHKFSPHNAHRLLDEERRKILPPEEILRSCGLSEGMTMVDVGCGSGFFTIPASKIVGQSGKVFAIDVQEEMIEKLKQNDLPENVIPILAKNDYEFPIDDKISDFTFLAFVTHENEDVEKFLNEVKRITKEDGKIVILEWKKQYEEAGPPYEERISQEELLKVLEKVGLRVFESGELNNSHYKIICLMR</sequence>
<dbReference type="Proteomes" id="UP000199197">
    <property type="component" value="Unassembled WGS sequence"/>
</dbReference>
<dbReference type="AlphaFoldDB" id="A0A0P1NUA1"/>
<dbReference type="Pfam" id="PF08241">
    <property type="entry name" value="Methyltransf_11"/>
    <property type="match status" value="1"/>
</dbReference>
<keyword evidence="3" id="KW-1185">Reference proteome</keyword>
<dbReference type="Gene3D" id="3.40.50.150">
    <property type="entry name" value="Vaccinia Virus protein VP39"/>
    <property type="match status" value="1"/>
</dbReference>
<reference evidence="3" key="1">
    <citation type="submission" date="2015-11" db="EMBL/GenBank/DDBJ databases">
        <authorList>
            <person name="Varghese N."/>
        </authorList>
    </citation>
    <scope>NUCLEOTIDE SEQUENCE [LARGE SCALE GENOMIC DNA]</scope>
    <source>
        <strain evidence="3">JGI-23</strain>
    </source>
</reference>
<keyword evidence="2" id="KW-0808">Transferase</keyword>
<dbReference type="PANTHER" id="PTHR43591:SF24">
    <property type="entry name" value="2-METHOXY-6-POLYPRENYL-1,4-BENZOQUINOL METHYLASE, MITOCHONDRIAL"/>
    <property type="match status" value="1"/>
</dbReference>
<dbReference type="OrthoDB" id="9784101at2"/>
<keyword evidence="2" id="KW-0489">Methyltransferase</keyword>
<gene>
    <name evidence="2" type="ORF">JGI23_01320</name>
</gene>
<name>A0A0P1NUA1_9BACT</name>
<evidence type="ECO:0000259" key="1">
    <source>
        <dbReference type="Pfam" id="PF08241"/>
    </source>
</evidence>
<dbReference type="EMBL" id="CZVW01000013">
    <property type="protein sequence ID" value="CUT02712.1"/>
    <property type="molecule type" value="Genomic_DNA"/>
</dbReference>
<dbReference type="PANTHER" id="PTHR43591">
    <property type="entry name" value="METHYLTRANSFERASE"/>
    <property type="match status" value="1"/>
</dbReference>
<dbReference type="RefSeq" id="WP_092350146.1">
    <property type="nucleotide sequence ID" value="NZ_CZVW01000013.1"/>
</dbReference>
<accession>A0A0P1NUA1</accession>
<dbReference type="CDD" id="cd02440">
    <property type="entry name" value="AdoMet_MTases"/>
    <property type="match status" value="1"/>
</dbReference>
<protein>
    <submittedName>
        <fullName evidence="2">Methyltransferase domain-containing protein</fullName>
    </submittedName>
</protein>
<dbReference type="SUPFAM" id="SSF53335">
    <property type="entry name" value="S-adenosyl-L-methionine-dependent methyltransferases"/>
    <property type="match status" value="1"/>
</dbReference>
<dbReference type="GO" id="GO:0008757">
    <property type="term" value="F:S-adenosylmethionine-dependent methyltransferase activity"/>
    <property type="evidence" value="ECO:0007669"/>
    <property type="project" value="InterPro"/>
</dbReference>
<dbReference type="InterPro" id="IPR029063">
    <property type="entry name" value="SAM-dependent_MTases_sf"/>
</dbReference>
<evidence type="ECO:0000313" key="3">
    <source>
        <dbReference type="Proteomes" id="UP000199197"/>
    </source>
</evidence>
<dbReference type="InterPro" id="IPR013216">
    <property type="entry name" value="Methyltransf_11"/>
</dbReference>
<organism evidence="2 3">
    <name type="scientific">Candidatus Chryseopegocella kryptomonas</name>
    <dbReference type="NCBI Taxonomy" id="1633643"/>
    <lineage>
        <taxon>Bacteria</taxon>
        <taxon>Pseudomonadati</taxon>
        <taxon>Candidatus Kryptoniota</taxon>
        <taxon>Candidatus Chryseopegocella</taxon>
    </lineage>
</organism>
<proteinExistence type="predicted"/>
<dbReference type="GO" id="GO:0032259">
    <property type="term" value="P:methylation"/>
    <property type="evidence" value="ECO:0007669"/>
    <property type="project" value="UniProtKB-KW"/>
</dbReference>
<feature type="domain" description="Methyltransferase type 11" evidence="1">
    <location>
        <begin position="39"/>
        <end position="136"/>
    </location>
</feature>
<evidence type="ECO:0000313" key="2">
    <source>
        <dbReference type="EMBL" id="CUT02712.1"/>
    </source>
</evidence>